<evidence type="ECO:0000313" key="1">
    <source>
        <dbReference type="EMBL" id="KAB1441771.1"/>
    </source>
</evidence>
<accession>A0A6N6N4W3</accession>
<protein>
    <submittedName>
        <fullName evidence="1">YkgJ family cysteine cluster protein</fullName>
    </submittedName>
</protein>
<dbReference type="EMBL" id="WAIE01000003">
    <property type="protein sequence ID" value="KAB1441771.1"/>
    <property type="molecule type" value="Genomic_DNA"/>
</dbReference>
<name>A0A6N6N4W3_9BACT</name>
<reference evidence="1 2" key="1">
    <citation type="journal article" date="2017" name="Int. J. Syst. Evol. Microbiol.">
        <title>Desulfovibrio senegalensis sp. nov., a mesophilic sulfate reducer isolated from marine sediment.</title>
        <authorList>
            <person name="Thioye A."/>
            <person name="Gam Z.B.A."/>
            <person name="Mbengue M."/>
            <person name="Cayol J.L."/>
            <person name="Joseph-Bartoli M."/>
            <person name="Toure-Kane C."/>
            <person name="Labat M."/>
        </authorList>
    </citation>
    <scope>NUCLEOTIDE SEQUENCE [LARGE SCALE GENOMIC DNA]</scope>
    <source>
        <strain evidence="1 2">DSM 101509</strain>
    </source>
</reference>
<organism evidence="1 2">
    <name type="scientific">Pseudodesulfovibrio senegalensis</name>
    <dbReference type="NCBI Taxonomy" id="1721087"/>
    <lineage>
        <taxon>Bacteria</taxon>
        <taxon>Pseudomonadati</taxon>
        <taxon>Thermodesulfobacteriota</taxon>
        <taxon>Desulfovibrionia</taxon>
        <taxon>Desulfovibrionales</taxon>
        <taxon>Desulfovibrionaceae</taxon>
    </lineage>
</organism>
<dbReference type="AlphaFoldDB" id="A0A6N6N4W3"/>
<proteinExistence type="predicted"/>
<gene>
    <name evidence="1" type="ORF">F8A88_09270</name>
</gene>
<dbReference type="OrthoDB" id="5431883at2"/>
<keyword evidence="2" id="KW-1185">Reference proteome</keyword>
<dbReference type="Proteomes" id="UP000438699">
    <property type="component" value="Unassembled WGS sequence"/>
</dbReference>
<dbReference type="Pfam" id="PF03692">
    <property type="entry name" value="CxxCxxCC"/>
    <property type="match status" value="1"/>
</dbReference>
<dbReference type="RefSeq" id="WP_151150863.1">
    <property type="nucleotide sequence ID" value="NZ_WAIE01000003.1"/>
</dbReference>
<dbReference type="InterPro" id="IPR005358">
    <property type="entry name" value="Puta_zinc/iron-chelating_dom"/>
</dbReference>
<comment type="caution">
    <text evidence="1">The sequence shown here is derived from an EMBL/GenBank/DDBJ whole genome shotgun (WGS) entry which is preliminary data.</text>
</comment>
<sequence>MSLYHASRGFFRWVRAKVLRSEVRIAGHCLMCGRCCRDLRIMDHGEWVTSRRQHESMVRESPEYDRFEIIGKDDAGCLTYSCSCAGEDGLCTDYENRPSICSRYPSPTLYYRGVDPPGHCGYRYEALTFRTALRCLLGRERSFDMILRQERKRMSKQGKKA</sequence>
<evidence type="ECO:0000313" key="2">
    <source>
        <dbReference type="Proteomes" id="UP000438699"/>
    </source>
</evidence>